<dbReference type="EMBL" id="SIDB01000012">
    <property type="protein sequence ID" value="KAI3424968.1"/>
    <property type="molecule type" value="Genomic_DNA"/>
</dbReference>
<dbReference type="SMART" id="SM00363">
    <property type="entry name" value="S4"/>
    <property type="match status" value="1"/>
</dbReference>
<dbReference type="PROSITE" id="PS50889">
    <property type="entry name" value="S4"/>
    <property type="match status" value="1"/>
</dbReference>
<name>A0A9D4TGK8_CHLVU</name>
<organism evidence="3 4">
    <name type="scientific">Chlorella vulgaris</name>
    <name type="common">Green alga</name>
    <dbReference type="NCBI Taxonomy" id="3077"/>
    <lineage>
        <taxon>Eukaryota</taxon>
        <taxon>Viridiplantae</taxon>
        <taxon>Chlorophyta</taxon>
        <taxon>core chlorophytes</taxon>
        <taxon>Trebouxiophyceae</taxon>
        <taxon>Chlorellales</taxon>
        <taxon>Chlorellaceae</taxon>
        <taxon>Chlorella clade</taxon>
        <taxon>Chlorella</taxon>
    </lineage>
</organism>
<evidence type="ECO:0000256" key="1">
    <source>
        <dbReference type="PROSITE-ProRule" id="PRU00182"/>
    </source>
</evidence>
<feature type="domain" description="RNA-binding S4" evidence="2">
    <location>
        <begin position="182"/>
        <end position="244"/>
    </location>
</feature>
<dbReference type="InterPro" id="IPR040591">
    <property type="entry name" value="RqcP2_RBD"/>
</dbReference>
<dbReference type="OrthoDB" id="4150at2759"/>
<proteinExistence type="predicted"/>
<protein>
    <recommendedName>
        <fullName evidence="2">RNA-binding S4 domain-containing protein</fullName>
    </recommendedName>
</protein>
<evidence type="ECO:0000313" key="4">
    <source>
        <dbReference type="Proteomes" id="UP001055712"/>
    </source>
</evidence>
<evidence type="ECO:0000313" key="3">
    <source>
        <dbReference type="EMBL" id="KAI3424968.1"/>
    </source>
</evidence>
<reference evidence="3" key="1">
    <citation type="journal article" date="2019" name="Plant J.">
        <title>Chlorella vulgaris genome assembly and annotation reveals the molecular basis for metabolic acclimation to high light conditions.</title>
        <authorList>
            <person name="Cecchin M."/>
            <person name="Marcolungo L."/>
            <person name="Rossato M."/>
            <person name="Girolomoni L."/>
            <person name="Cosentino E."/>
            <person name="Cuine S."/>
            <person name="Li-Beisson Y."/>
            <person name="Delledonne M."/>
            <person name="Ballottari M."/>
        </authorList>
    </citation>
    <scope>NUCLEOTIDE SEQUENCE</scope>
    <source>
        <strain evidence="3">211/11P</strain>
    </source>
</reference>
<dbReference type="CDD" id="cd00165">
    <property type="entry name" value="S4"/>
    <property type="match status" value="1"/>
</dbReference>
<accession>A0A9D4TGK8</accession>
<dbReference type="Pfam" id="PF01479">
    <property type="entry name" value="S4"/>
    <property type="match status" value="1"/>
</dbReference>
<comment type="caution">
    <text evidence="3">The sequence shown here is derived from an EMBL/GenBank/DDBJ whole genome shotgun (WGS) entry which is preliminary data.</text>
</comment>
<keyword evidence="4" id="KW-1185">Reference proteome</keyword>
<sequence>MRGVNADHREAVARIVEQAQRAADSWTVLHSDFHTPPVVADALMVLQRMADVGGVAWGGYSQAERCRVVVGREEMAAEADPSQLGGVAAVEVSGNFMFDPATHRDFLGACLGTGIDRDKVGDILVAGERGAQILVAPTLVEHLETALTQVRTVPVQTRAISLDSLQVRAPQVQELSSVEASMRLDAVASAGFRMSRSKMMELIKSGDVRVNWQSGAKPSTDVAPGDMVSVSGKGRLEVKAANRTAKGKWSVQMVRYL</sequence>
<dbReference type="NCBIfam" id="TIGR03069">
    <property type="entry name" value="PS_II_S4"/>
    <property type="match status" value="1"/>
</dbReference>
<dbReference type="InterPro" id="IPR017506">
    <property type="entry name" value="PSII_S4"/>
</dbReference>
<dbReference type="InterPro" id="IPR012677">
    <property type="entry name" value="Nucleotide-bd_a/b_plait_sf"/>
</dbReference>
<dbReference type="GO" id="GO:0003723">
    <property type="term" value="F:RNA binding"/>
    <property type="evidence" value="ECO:0007669"/>
    <property type="project" value="UniProtKB-KW"/>
</dbReference>
<dbReference type="Pfam" id="PF17774">
    <property type="entry name" value="YlmH_RBD"/>
    <property type="match status" value="1"/>
</dbReference>
<dbReference type="InterPro" id="IPR036986">
    <property type="entry name" value="S4_RNA-bd_sf"/>
</dbReference>
<dbReference type="Proteomes" id="UP001055712">
    <property type="component" value="Unassembled WGS sequence"/>
</dbReference>
<keyword evidence="1" id="KW-0694">RNA-binding</keyword>
<dbReference type="PANTHER" id="PTHR13633:SF3">
    <property type="entry name" value="MITOCHONDRIAL TRANSCRIPTION RESCUE FACTOR 1"/>
    <property type="match status" value="1"/>
</dbReference>
<evidence type="ECO:0000259" key="2">
    <source>
        <dbReference type="SMART" id="SM00363"/>
    </source>
</evidence>
<reference evidence="3" key="2">
    <citation type="submission" date="2020-11" db="EMBL/GenBank/DDBJ databases">
        <authorList>
            <person name="Cecchin M."/>
            <person name="Marcolungo L."/>
            <person name="Rossato M."/>
            <person name="Girolomoni L."/>
            <person name="Cosentino E."/>
            <person name="Cuine S."/>
            <person name="Li-Beisson Y."/>
            <person name="Delledonne M."/>
            <person name="Ballottari M."/>
        </authorList>
    </citation>
    <scope>NUCLEOTIDE SEQUENCE</scope>
    <source>
        <strain evidence="3">211/11P</strain>
        <tissue evidence="3">Whole cell</tissue>
    </source>
</reference>
<dbReference type="SUPFAM" id="SSF55174">
    <property type="entry name" value="Alpha-L RNA-binding motif"/>
    <property type="match status" value="1"/>
</dbReference>
<dbReference type="PANTHER" id="PTHR13633">
    <property type="entry name" value="MITOCHONDRIAL TRANSCRIPTION RESCUE FACTOR 1"/>
    <property type="match status" value="1"/>
</dbReference>
<dbReference type="AlphaFoldDB" id="A0A9D4TGK8"/>
<dbReference type="Gene3D" id="3.30.1370.160">
    <property type="match status" value="1"/>
</dbReference>
<gene>
    <name evidence="3" type="ORF">D9Q98_008349</name>
</gene>
<dbReference type="Gene3D" id="3.30.70.330">
    <property type="match status" value="1"/>
</dbReference>
<dbReference type="InterPro" id="IPR002942">
    <property type="entry name" value="S4_RNA-bd"/>
</dbReference>
<dbReference type="Gene3D" id="3.10.290.10">
    <property type="entry name" value="RNA-binding S4 domain"/>
    <property type="match status" value="1"/>
</dbReference>